<gene>
    <name evidence="2" type="ORF">GALL_379970</name>
</gene>
<name>A0A1J5QJV3_9ZZZZ</name>
<dbReference type="EMBL" id="MLJW01001086">
    <property type="protein sequence ID" value="OIQ80260.1"/>
    <property type="molecule type" value="Genomic_DNA"/>
</dbReference>
<feature type="region of interest" description="Disordered" evidence="1">
    <location>
        <begin position="1"/>
        <end position="30"/>
    </location>
</feature>
<feature type="compositionally biased region" description="Polar residues" evidence="1">
    <location>
        <begin position="11"/>
        <end position="21"/>
    </location>
</feature>
<organism evidence="2">
    <name type="scientific">mine drainage metagenome</name>
    <dbReference type="NCBI Taxonomy" id="410659"/>
    <lineage>
        <taxon>unclassified sequences</taxon>
        <taxon>metagenomes</taxon>
        <taxon>ecological metagenomes</taxon>
    </lineage>
</organism>
<accession>A0A1J5QJV3</accession>
<protein>
    <submittedName>
        <fullName evidence="2">Uncharacterized protein</fullName>
    </submittedName>
</protein>
<reference evidence="2" key="1">
    <citation type="submission" date="2016-10" db="EMBL/GenBank/DDBJ databases">
        <title>Sequence of Gallionella enrichment culture.</title>
        <authorList>
            <person name="Poehlein A."/>
            <person name="Muehling M."/>
            <person name="Daniel R."/>
        </authorList>
    </citation>
    <scope>NUCLEOTIDE SEQUENCE</scope>
</reference>
<evidence type="ECO:0000313" key="2">
    <source>
        <dbReference type="EMBL" id="OIQ80260.1"/>
    </source>
</evidence>
<evidence type="ECO:0000256" key="1">
    <source>
        <dbReference type="SAM" id="MobiDB-lite"/>
    </source>
</evidence>
<comment type="caution">
    <text evidence="2">The sequence shown here is derived from an EMBL/GenBank/DDBJ whole genome shotgun (WGS) entry which is preliminary data.</text>
</comment>
<sequence>MPEPIKDASGITATQPMSSSILAMMGSSEV</sequence>
<dbReference type="AlphaFoldDB" id="A0A1J5QJV3"/>
<proteinExistence type="predicted"/>